<sequence>MENTQAVDEVNRMEFDPNEPRLTLIRFRKDAALKYASELMMFYFSAKEELEAWTEEQRLYCNWNENSGNINSVVQKDKRQRSDSVNFKLIYYCDRRGHYSPRHKEGLSPTKKRNGKETIKTGCHARFVAKQFSMSGTIQVEFYWKHEGHEPGSAKDIALSRNHPAVKKWIDAKVSQYYNTHSFRELWRLSESELAKVLDSNTDVIFASVRVTFMDVYNALRKKAREESELATDLSSSATLWATKLAERG</sequence>
<evidence type="ECO:0000313" key="2">
    <source>
        <dbReference type="Proteomes" id="UP001433508"/>
    </source>
</evidence>
<organism evidence="1 2">
    <name type="scientific">Lipomyces kononenkoae</name>
    <name type="common">Yeast</name>
    <dbReference type="NCBI Taxonomy" id="34357"/>
    <lineage>
        <taxon>Eukaryota</taxon>
        <taxon>Fungi</taxon>
        <taxon>Dikarya</taxon>
        <taxon>Ascomycota</taxon>
        <taxon>Saccharomycotina</taxon>
        <taxon>Lipomycetes</taxon>
        <taxon>Lipomycetales</taxon>
        <taxon>Lipomycetaceae</taxon>
        <taxon>Lipomyces</taxon>
    </lineage>
</organism>
<accession>A0ACC3SQ54</accession>
<reference evidence="2" key="1">
    <citation type="journal article" date="2024" name="Front. Bioeng. Biotechnol.">
        <title>Genome-scale model development and genomic sequencing of the oleaginous clade Lipomyces.</title>
        <authorList>
            <person name="Czajka J.J."/>
            <person name="Han Y."/>
            <person name="Kim J."/>
            <person name="Mondo S.J."/>
            <person name="Hofstad B.A."/>
            <person name="Robles A."/>
            <person name="Haridas S."/>
            <person name="Riley R."/>
            <person name="LaButti K."/>
            <person name="Pangilinan J."/>
            <person name="Andreopoulos W."/>
            <person name="Lipzen A."/>
            <person name="Yan J."/>
            <person name="Wang M."/>
            <person name="Ng V."/>
            <person name="Grigoriev I.V."/>
            <person name="Spatafora J.W."/>
            <person name="Magnuson J.K."/>
            <person name="Baker S.E."/>
            <person name="Pomraning K.R."/>
        </authorList>
    </citation>
    <scope>NUCLEOTIDE SEQUENCE [LARGE SCALE GENOMIC DNA]</scope>
    <source>
        <strain evidence="2">CBS 7786</strain>
    </source>
</reference>
<dbReference type="EMBL" id="MU971598">
    <property type="protein sequence ID" value="KAK9233785.1"/>
    <property type="molecule type" value="Genomic_DNA"/>
</dbReference>
<name>A0ACC3SQ54_LIPKO</name>
<proteinExistence type="predicted"/>
<comment type="caution">
    <text evidence="1">The sequence shown here is derived from an EMBL/GenBank/DDBJ whole genome shotgun (WGS) entry which is preliminary data.</text>
</comment>
<protein>
    <submittedName>
        <fullName evidence="1">Uncharacterized protein</fullName>
    </submittedName>
</protein>
<dbReference type="Proteomes" id="UP001433508">
    <property type="component" value="Unassembled WGS sequence"/>
</dbReference>
<evidence type="ECO:0000313" key="1">
    <source>
        <dbReference type="EMBL" id="KAK9233785.1"/>
    </source>
</evidence>
<keyword evidence="2" id="KW-1185">Reference proteome</keyword>
<gene>
    <name evidence="1" type="ORF">V1525DRAFT_436250</name>
</gene>